<protein>
    <submittedName>
        <fullName evidence="5">PEGA domain-containing protein</fullName>
    </submittedName>
</protein>
<keyword evidence="3" id="KW-0812">Transmembrane</keyword>
<gene>
    <name evidence="5" type="ORF">SAMN05444354_101890</name>
</gene>
<keyword evidence="1" id="KW-0802">TPR repeat</keyword>
<evidence type="ECO:0000256" key="3">
    <source>
        <dbReference type="SAM" id="Phobius"/>
    </source>
</evidence>
<evidence type="ECO:0000313" key="6">
    <source>
        <dbReference type="Proteomes" id="UP000182719"/>
    </source>
</evidence>
<feature type="transmembrane region" description="Helical" evidence="3">
    <location>
        <begin position="400"/>
        <end position="419"/>
    </location>
</feature>
<evidence type="ECO:0000313" key="5">
    <source>
        <dbReference type="EMBL" id="SEK56278.1"/>
    </source>
</evidence>
<dbReference type="EMBL" id="FOAP01000001">
    <property type="protein sequence ID" value="SEK56278.1"/>
    <property type="molecule type" value="Genomic_DNA"/>
</dbReference>
<evidence type="ECO:0000259" key="4">
    <source>
        <dbReference type="Pfam" id="PF08308"/>
    </source>
</evidence>
<dbReference type="InterPro" id="IPR019734">
    <property type="entry name" value="TPR_rpt"/>
</dbReference>
<dbReference type="Proteomes" id="UP000182719">
    <property type="component" value="Unassembled WGS sequence"/>
</dbReference>
<evidence type="ECO:0000256" key="1">
    <source>
        <dbReference type="PROSITE-ProRule" id="PRU00339"/>
    </source>
</evidence>
<feature type="region of interest" description="Disordered" evidence="2">
    <location>
        <begin position="1"/>
        <end position="53"/>
    </location>
</feature>
<feature type="repeat" description="TPR" evidence="1">
    <location>
        <begin position="155"/>
        <end position="188"/>
    </location>
</feature>
<reference evidence="6" key="1">
    <citation type="submission" date="2016-10" db="EMBL/GenBank/DDBJ databases">
        <authorList>
            <person name="Varghese N."/>
            <person name="Submissions S."/>
        </authorList>
    </citation>
    <scope>NUCLEOTIDE SEQUENCE [LARGE SCALE GENOMIC DNA]</scope>
    <source>
        <strain evidence="6">DSM 17044</strain>
    </source>
</reference>
<dbReference type="Pfam" id="PF08308">
    <property type="entry name" value="PEGA"/>
    <property type="match status" value="1"/>
</dbReference>
<accession>A0A1H7I1J6</accession>
<dbReference type="PROSITE" id="PS50005">
    <property type="entry name" value="TPR"/>
    <property type="match status" value="1"/>
</dbReference>
<sequence>MLALALSVSAEAQSSRRAKAKKPAAASAPVAPAAEPAPPPAEPPPAPVAEVKPVPVGPQTVVFAAPRPGASPASAEALQEQLSRLLAAKPDVALVDLAAVFPPPAPASLAEADALFEEGKGLYDNLDPEAAAGKFLAAAEAYQRHPEALKPERLASTFLFLGASQLLNGDAKAAQRSFLQALSASPTTQPDSNLFGTDVQTAFTDMQQAFSRQPPGTLAIDSAPRGAKVTVDGKDVGLTPLPELTLHVGRHPVVVSRPGYQAAIAYPQVASGQRAELKPSLALLPEMATLQDTVARATSEQGFKASVLPPEVAALGERLGARYVVLAAVSEKKGHVGGEVQVWDVQTQGRLRGVRMDARSKKPGDSVEGAAERIHGFLVGGPLSAPPQAPLTATLVKKPWFWAAVVGGAAVVTGGVLYATQAGKGRSGGVISGFPGLGF</sequence>
<feature type="domain" description="PEGA" evidence="4">
    <location>
        <begin position="216"/>
        <end position="271"/>
    </location>
</feature>
<keyword evidence="3" id="KW-1133">Transmembrane helix</keyword>
<proteinExistence type="predicted"/>
<keyword evidence="6" id="KW-1185">Reference proteome</keyword>
<name>A0A1H7I1J6_STIAU</name>
<dbReference type="AlphaFoldDB" id="A0A1H7I1J6"/>
<feature type="compositionally biased region" description="Pro residues" evidence="2">
    <location>
        <begin position="35"/>
        <end position="47"/>
    </location>
</feature>
<organism evidence="5 6">
    <name type="scientific">Stigmatella aurantiaca</name>
    <dbReference type="NCBI Taxonomy" id="41"/>
    <lineage>
        <taxon>Bacteria</taxon>
        <taxon>Pseudomonadati</taxon>
        <taxon>Myxococcota</taxon>
        <taxon>Myxococcia</taxon>
        <taxon>Myxococcales</taxon>
        <taxon>Cystobacterineae</taxon>
        <taxon>Archangiaceae</taxon>
        <taxon>Stigmatella</taxon>
    </lineage>
</organism>
<evidence type="ECO:0000256" key="2">
    <source>
        <dbReference type="SAM" id="MobiDB-lite"/>
    </source>
</evidence>
<feature type="compositionally biased region" description="Low complexity" evidence="2">
    <location>
        <begin position="23"/>
        <end position="34"/>
    </location>
</feature>
<dbReference type="InterPro" id="IPR013229">
    <property type="entry name" value="PEGA"/>
</dbReference>
<keyword evidence="3" id="KW-0472">Membrane</keyword>